<keyword evidence="12 17" id="KW-1133">Transmembrane helix</keyword>
<organism evidence="21 22">
    <name type="scientific">Pontibacter burrus</name>
    <dbReference type="NCBI Taxonomy" id="2704466"/>
    <lineage>
        <taxon>Bacteria</taxon>
        <taxon>Pseudomonadati</taxon>
        <taxon>Bacteroidota</taxon>
        <taxon>Cytophagia</taxon>
        <taxon>Cytophagales</taxon>
        <taxon>Hymenobacteraceae</taxon>
        <taxon>Pontibacter</taxon>
    </lineage>
</organism>
<evidence type="ECO:0000256" key="6">
    <source>
        <dbReference type="ARBA" id="ARBA00022519"/>
    </source>
</evidence>
<evidence type="ECO:0000256" key="1">
    <source>
        <dbReference type="ARBA" id="ARBA00004429"/>
    </source>
</evidence>
<keyword evidence="5" id="KW-1003">Cell membrane</keyword>
<dbReference type="PANTHER" id="PTHR32309">
    <property type="entry name" value="TYROSINE-PROTEIN KINASE"/>
    <property type="match status" value="1"/>
</dbReference>
<dbReference type="RefSeq" id="WP_163914392.1">
    <property type="nucleotide sequence ID" value="NZ_JAAGWD010000003.1"/>
</dbReference>
<proteinExistence type="inferred from homology"/>
<feature type="domain" description="AAA" evidence="19">
    <location>
        <begin position="570"/>
        <end position="689"/>
    </location>
</feature>
<evidence type="ECO:0000256" key="7">
    <source>
        <dbReference type="ARBA" id="ARBA00022679"/>
    </source>
</evidence>
<feature type="domain" description="Tyrosine-protein kinase G-rich" evidence="20">
    <location>
        <begin position="427"/>
        <end position="506"/>
    </location>
</feature>
<gene>
    <name evidence="21" type="ORF">GXP69_08580</name>
</gene>
<keyword evidence="9" id="KW-0547">Nucleotide-binding</keyword>
<evidence type="ECO:0000259" key="20">
    <source>
        <dbReference type="Pfam" id="PF13807"/>
    </source>
</evidence>
<dbReference type="PANTHER" id="PTHR32309:SF13">
    <property type="entry name" value="FERRIC ENTEROBACTIN TRANSPORT PROTEIN FEPE"/>
    <property type="match status" value="1"/>
</dbReference>
<protein>
    <recommendedName>
        <fullName evidence="4">non-specific protein-tyrosine kinase</fullName>
        <ecNumber evidence="4">2.7.10.2</ecNumber>
    </recommendedName>
</protein>
<sequence length="771" mass="87382">MDLDSLNKEENLFHIIRYKFFPYWPVFVILLSLSLAAGWAYLKYTEPLYEATASLIINDENKGVDDPRMTESINMFASKKIVENEIEVIHSRALMSKVVTELNLYAPVMEQKKFKSVSAYISSPIEVKLKYPDKLTQDLDNIPAYFFTYDSLRKEVTVNQKKYPLNEWVRAPFGEVMFLPNSNYLKSSRGPLYFYFIHPQIITDVLLKELYVTPVSKVSTVINLHIKDHVRERGEDILNQLIHSYHQIAITDRNLLAANTLTFIEDRIKFVEKELGALENQVQKYKSAEGIVDLSEQGKVFLQSVSDNDQKIADINVQLAVLDKVERYILNKESNTGIVPATLGVEDPVLTQLLKKLYDTEIEYQRLSKTTAENNPLLTSVSGEIEKIRPSILENIRSQRENLKAMNLRLSSAKGKYSSALQTIPKQEQELLEISRQQAIKNSVYSFLLQKREEAALSYAPTEADSKVVDMAESSIWPVSPSPLKVYVVALALAVALGFAFVTGKELFNNKIMFRSEIEAYSKAPIVGELSKVKLRKDKIFVAPSDVIVIEQFRQLRTTMGLYGRKFSKKKILITSSIPGEGKSFVSTNLAYSLASSGKKVALIDLDLRNPNTSVQFNYYRLPGVIEYLKDEIGLDELIHPTSFRNLYVLPAGRSLGDNTELLLNGRIEKLFSSLENTFDYILMDSSPADLVSDAFLLSEFSDITLLVLRHAHTPKNVLQSFNQSNKKILKNMAIVFNGVGVRGFVKGYGFGYGYGNIDIYKDKYFKANAT</sequence>
<keyword evidence="22" id="KW-1185">Reference proteome</keyword>
<evidence type="ECO:0000313" key="22">
    <source>
        <dbReference type="Proteomes" id="UP000474777"/>
    </source>
</evidence>
<keyword evidence="14" id="KW-0829">Tyrosine-protein kinase</keyword>
<feature type="domain" description="Polysaccharide chain length determinant N-terminal" evidence="18">
    <location>
        <begin position="26"/>
        <end position="102"/>
    </location>
</feature>
<dbReference type="GO" id="GO:0005886">
    <property type="term" value="C:plasma membrane"/>
    <property type="evidence" value="ECO:0007669"/>
    <property type="project" value="UniProtKB-SubCell"/>
</dbReference>
<dbReference type="SUPFAM" id="SSF52540">
    <property type="entry name" value="P-loop containing nucleoside triphosphate hydrolases"/>
    <property type="match status" value="1"/>
</dbReference>
<evidence type="ECO:0000256" key="14">
    <source>
        <dbReference type="ARBA" id="ARBA00023137"/>
    </source>
</evidence>
<keyword evidence="16" id="KW-0175">Coiled coil</keyword>
<dbReference type="InterPro" id="IPR050445">
    <property type="entry name" value="Bact_polysacc_biosynth/exp"/>
</dbReference>
<evidence type="ECO:0000256" key="9">
    <source>
        <dbReference type="ARBA" id="ARBA00022741"/>
    </source>
</evidence>
<evidence type="ECO:0000259" key="18">
    <source>
        <dbReference type="Pfam" id="PF02706"/>
    </source>
</evidence>
<evidence type="ECO:0000259" key="19">
    <source>
        <dbReference type="Pfam" id="PF13614"/>
    </source>
</evidence>
<dbReference type="CDD" id="cd05387">
    <property type="entry name" value="BY-kinase"/>
    <property type="match status" value="1"/>
</dbReference>
<dbReference type="Gene3D" id="3.40.50.300">
    <property type="entry name" value="P-loop containing nucleotide triphosphate hydrolases"/>
    <property type="match status" value="1"/>
</dbReference>
<comment type="catalytic activity">
    <reaction evidence="15">
        <text>L-tyrosyl-[protein] + ATP = O-phospho-L-tyrosyl-[protein] + ADP + H(+)</text>
        <dbReference type="Rhea" id="RHEA:10596"/>
        <dbReference type="Rhea" id="RHEA-COMP:10136"/>
        <dbReference type="Rhea" id="RHEA-COMP:20101"/>
        <dbReference type="ChEBI" id="CHEBI:15378"/>
        <dbReference type="ChEBI" id="CHEBI:30616"/>
        <dbReference type="ChEBI" id="CHEBI:46858"/>
        <dbReference type="ChEBI" id="CHEBI:61978"/>
        <dbReference type="ChEBI" id="CHEBI:456216"/>
        <dbReference type="EC" id="2.7.10.2"/>
    </reaction>
</comment>
<dbReference type="Pfam" id="PF02706">
    <property type="entry name" value="Wzz"/>
    <property type="match status" value="1"/>
</dbReference>
<dbReference type="AlphaFoldDB" id="A0A6B3LW84"/>
<dbReference type="InterPro" id="IPR032807">
    <property type="entry name" value="GNVR"/>
</dbReference>
<evidence type="ECO:0000256" key="13">
    <source>
        <dbReference type="ARBA" id="ARBA00023136"/>
    </source>
</evidence>
<dbReference type="EMBL" id="JAAGWD010000003">
    <property type="protein sequence ID" value="NEM97747.1"/>
    <property type="molecule type" value="Genomic_DNA"/>
</dbReference>
<keyword evidence="7 21" id="KW-0808">Transferase</keyword>
<dbReference type="Pfam" id="PF13807">
    <property type="entry name" value="GNVR"/>
    <property type="match status" value="1"/>
</dbReference>
<comment type="similarity">
    <text evidence="2">Belongs to the CpsD/CapB family.</text>
</comment>
<keyword evidence="11" id="KW-0067">ATP-binding</keyword>
<comment type="similarity">
    <text evidence="3">Belongs to the etk/wzc family.</text>
</comment>
<dbReference type="GO" id="GO:0004715">
    <property type="term" value="F:non-membrane spanning protein tyrosine kinase activity"/>
    <property type="evidence" value="ECO:0007669"/>
    <property type="project" value="UniProtKB-EC"/>
</dbReference>
<keyword evidence="10 21" id="KW-0418">Kinase</keyword>
<feature type="transmembrane region" description="Helical" evidence="17">
    <location>
        <begin position="21"/>
        <end position="42"/>
    </location>
</feature>
<evidence type="ECO:0000256" key="10">
    <source>
        <dbReference type="ARBA" id="ARBA00022777"/>
    </source>
</evidence>
<evidence type="ECO:0000256" key="5">
    <source>
        <dbReference type="ARBA" id="ARBA00022475"/>
    </source>
</evidence>
<evidence type="ECO:0000256" key="15">
    <source>
        <dbReference type="ARBA" id="ARBA00051245"/>
    </source>
</evidence>
<dbReference type="InterPro" id="IPR003856">
    <property type="entry name" value="LPS_length_determ_N"/>
</dbReference>
<dbReference type="InterPro" id="IPR025669">
    <property type="entry name" value="AAA_dom"/>
</dbReference>
<evidence type="ECO:0000256" key="16">
    <source>
        <dbReference type="SAM" id="Coils"/>
    </source>
</evidence>
<keyword evidence="13 17" id="KW-0472">Membrane</keyword>
<dbReference type="NCBIfam" id="TIGR01007">
    <property type="entry name" value="eps_fam"/>
    <property type="match status" value="1"/>
</dbReference>
<evidence type="ECO:0000256" key="12">
    <source>
        <dbReference type="ARBA" id="ARBA00022989"/>
    </source>
</evidence>
<reference evidence="21 22" key="1">
    <citation type="submission" date="2020-02" db="EMBL/GenBank/DDBJ databases">
        <authorList>
            <person name="Kim M.K."/>
        </authorList>
    </citation>
    <scope>NUCLEOTIDE SEQUENCE [LARGE SCALE GENOMIC DNA]</scope>
    <source>
        <strain evidence="21 22">BT327</strain>
    </source>
</reference>
<dbReference type="Pfam" id="PF13614">
    <property type="entry name" value="AAA_31"/>
    <property type="match status" value="1"/>
</dbReference>
<evidence type="ECO:0000256" key="11">
    <source>
        <dbReference type="ARBA" id="ARBA00022840"/>
    </source>
</evidence>
<accession>A0A6B3LW84</accession>
<keyword evidence="6" id="KW-0997">Cell inner membrane</keyword>
<dbReference type="EC" id="2.7.10.2" evidence="4"/>
<dbReference type="InterPro" id="IPR027417">
    <property type="entry name" value="P-loop_NTPase"/>
</dbReference>
<evidence type="ECO:0000256" key="3">
    <source>
        <dbReference type="ARBA" id="ARBA00008883"/>
    </source>
</evidence>
<evidence type="ECO:0000256" key="4">
    <source>
        <dbReference type="ARBA" id="ARBA00011903"/>
    </source>
</evidence>
<name>A0A6B3LW84_9BACT</name>
<comment type="subcellular location">
    <subcellularLocation>
        <location evidence="1">Cell inner membrane</location>
        <topology evidence="1">Multi-pass membrane protein</topology>
    </subcellularLocation>
</comment>
<dbReference type="Proteomes" id="UP000474777">
    <property type="component" value="Unassembled WGS sequence"/>
</dbReference>
<evidence type="ECO:0000256" key="8">
    <source>
        <dbReference type="ARBA" id="ARBA00022692"/>
    </source>
</evidence>
<comment type="caution">
    <text evidence="21">The sequence shown here is derived from an EMBL/GenBank/DDBJ whole genome shotgun (WGS) entry which is preliminary data.</text>
</comment>
<evidence type="ECO:0000313" key="21">
    <source>
        <dbReference type="EMBL" id="NEM97747.1"/>
    </source>
</evidence>
<evidence type="ECO:0000256" key="2">
    <source>
        <dbReference type="ARBA" id="ARBA00007316"/>
    </source>
</evidence>
<dbReference type="GO" id="GO:0005524">
    <property type="term" value="F:ATP binding"/>
    <property type="evidence" value="ECO:0007669"/>
    <property type="project" value="UniProtKB-KW"/>
</dbReference>
<evidence type="ECO:0000256" key="17">
    <source>
        <dbReference type="SAM" id="Phobius"/>
    </source>
</evidence>
<keyword evidence="8 17" id="KW-0812">Transmembrane</keyword>
<feature type="coiled-coil region" evidence="16">
    <location>
        <begin position="261"/>
        <end position="288"/>
    </location>
</feature>
<dbReference type="InterPro" id="IPR005702">
    <property type="entry name" value="Wzc-like_C"/>
</dbReference>